<dbReference type="KEGG" id="rhl:LPU83_pLPU83c_0164"/>
<protein>
    <submittedName>
        <fullName evidence="1">Uncharacterized protein</fullName>
    </submittedName>
</protein>
<sequence>MAVATIKVSSEKQGGELQKVVELLGGARTLSRRLTNALNAHELLLSSTLYKIGGDFGGI</sequence>
<keyword evidence="2" id="KW-1185">Reference proteome</keyword>
<reference evidence="1" key="1">
    <citation type="submission" date="2013-11" db="EMBL/GenBank/DDBJ databases">
        <title>Draft genome sequence of the broad-host-range Rhizobium sp. LPU83 strain, a member of the low-genetic diversity Oregon-like Rhizobium sp. group.</title>
        <authorList>
            <person name="Wibberg D."/>
            <person name="Puehler A."/>
            <person name="Schlueter A."/>
        </authorList>
    </citation>
    <scope>NUCLEOTIDE SEQUENCE [LARGE SCALE GENOMIC DNA]</scope>
    <source>
        <strain evidence="1">LPU83</strain>
        <plasmid evidence="1">pLPU83c</plasmid>
    </source>
</reference>
<organism evidence="1 2">
    <name type="scientific">Rhizobium favelukesii</name>
    <dbReference type="NCBI Taxonomy" id="348824"/>
    <lineage>
        <taxon>Bacteria</taxon>
        <taxon>Pseudomonadati</taxon>
        <taxon>Pseudomonadota</taxon>
        <taxon>Alphaproteobacteria</taxon>
        <taxon>Hyphomicrobiales</taxon>
        <taxon>Rhizobiaceae</taxon>
        <taxon>Rhizobium/Agrobacterium group</taxon>
        <taxon>Rhizobium</taxon>
    </lineage>
</organism>
<keyword evidence="1" id="KW-0614">Plasmid</keyword>
<gene>
    <name evidence="1" type="ORF">LPU83_pLPU83c_0164</name>
</gene>
<dbReference type="Proteomes" id="UP000019443">
    <property type="component" value="Plasmid pLPU83c"/>
</dbReference>
<accession>W6S2V9</accession>
<dbReference type="HOGENOM" id="CLU_2957563_0_0_5"/>
<dbReference type="EMBL" id="HG916854">
    <property type="protein sequence ID" value="CDM60726.1"/>
    <property type="molecule type" value="Genomic_DNA"/>
</dbReference>
<dbReference type="PATRIC" id="fig|348824.6.peg.4861"/>
<evidence type="ECO:0000313" key="2">
    <source>
        <dbReference type="Proteomes" id="UP000019443"/>
    </source>
</evidence>
<dbReference type="AlphaFoldDB" id="W6S2V9"/>
<proteinExistence type="predicted"/>
<geneLocation type="plasmid" evidence="1 2">
    <name>pLPU83c</name>
</geneLocation>
<name>W6S2V9_9HYPH</name>
<evidence type="ECO:0000313" key="1">
    <source>
        <dbReference type="EMBL" id="CDM60726.1"/>
    </source>
</evidence>